<dbReference type="AlphaFoldDB" id="A0A2S3UTW8"/>
<reference evidence="1 2" key="1">
    <citation type="submission" date="2018-01" db="EMBL/GenBank/DDBJ databases">
        <title>Genomic Encyclopedia of Archaeal and Bacterial Type Strains, Phase II (KMG-II): from individual species to whole genera.</title>
        <authorList>
            <person name="Goeker M."/>
        </authorList>
    </citation>
    <scope>NUCLEOTIDE SEQUENCE [LARGE SCALE GENOMIC DNA]</scope>
    <source>
        <strain evidence="1 2">DSM 17023</strain>
    </source>
</reference>
<accession>A0A2S3UTW8</accession>
<dbReference type="RefSeq" id="WP_103223038.1">
    <property type="nucleotide sequence ID" value="NZ_PPCN01000005.1"/>
</dbReference>
<dbReference type="Proteomes" id="UP000236959">
    <property type="component" value="Unassembled WGS sequence"/>
</dbReference>
<sequence length="165" mass="17468">MSTETLTKSTLLELSGIPAGSPVAAAIDGRSNIIALSQTTEDAVLKPLETGAWSHDIRAALAARIAALNGETALADRYCALIEDASVADLADPLRSGKAQGLETICDFMDKVAVQTRDIDAPDIKSLQEAGVSDADIVRLCEINAFMAYQVRVLAGIRLMKEARP</sequence>
<evidence type="ECO:0000313" key="2">
    <source>
        <dbReference type="Proteomes" id="UP000236959"/>
    </source>
</evidence>
<protein>
    <submittedName>
        <fullName evidence="1">Uncharacterized protein YciW</fullName>
    </submittedName>
</protein>
<comment type="caution">
    <text evidence="1">The sequence shown here is derived from an EMBL/GenBank/DDBJ whole genome shotgun (WGS) entry which is preliminary data.</text>
</comment>
<organism evidence="1 2">
    <name type="scientific">Roseibium marinum</name>
    <dbReference type="NCBI Taxonomy" id="281252"/>
    <lineage>
        <taxon>Bacteria</taxon>
        <taxon>Pseudomonadati</taxon>
        <taxon>Pseudomonadota</taxon>
        <taxon>Alphaproteobacteria</taxon>
        <taxon>Hyphomicrobiales</taxon>
        <taxon>Stappiaceae</taxon>
        <taxon>Roseibium</taxon>
    </lineage>
</organism>
<dbReference type="Gene3D" id="1.20.1290.10">
    <property type="entry name" value="AhpD-like"/>
    <property type="match status" value="1"/>
</dbReference>
<dbReference type="SUPFAM" id="SSF69118">
    <property type="entry name" value="AhpD-like"/>
    <property type="match status" value="1"/>
</dbReference>
<evidence type="ECO:0000313" key="1">
    <source>
        <dbReference type="EMBL" id="POF31104.1"/>
    </source>
</evidence>
<proteinExistence type="predicted"/>
<dbReference type="EMBL" id="PPCN01000005">
    <property type="protein sequence ID" value="POF31104.1"/>
    <property type="molecule type" value="Genomic_DNA"/>
</dbReference>
<dbReference type="OrthoDB" id="5077630at2"/>
<keyword evidence="2" id="KW-1185">Reference proteome</keyword>
<name>A0A2S3UTW8_9HYPH</name>
<gene>
    <name evidence="1" type="ORF">CLV41_105284</name>
</gene>
<dbReference type="InterPro" id="IPR029032">
    <property type="entry name" value="AhpD-like"/>
</dbReference>